<feature type="region of interest" description="Disordered" evidence="1">
    <location>
        <begin position="71"/>
        <end position="114"/>
    </location>
</feature>
<protein>
    <submittedName>
        <fullName evidence="2">Uncharacterized protein</fullName>
    </submittedName>
</protein>
<evidence type="ECO:0000256" key="1">
    <source>
        <dbReference type="SAM" id="MobiDB-lite"/>
    </source>
</evidence>
<name>A0AA40SXP2_9NOST</name>
<comment type="caution">
    <text evidence="2">The sequence shown here is derived from an EMBL/GenBank/DDBJ whole genome shotgun (WGS) entry which is preliminary data.</text>
</comment>
<dbReference type="AlphaFoldDB" id="A0AA40SXP2"/>
<accession>A0AA40SXP2</accession>
<dbReference type="EMBL" id="VJXY01000015">
    <property type="protein sequence ID" value="MBD6617213.1"/>
    <property type="molecule type" value="Genomic_DNA"/>
</dbReference>
<sequence length="277" mass="30968">MLNNIRQFLPPLKLGIPLVGLLLTLGFVAKQTQPVLSSQIEKASILVTDSQVSSARIQKSSETPLLSRLREVREQRSQRKMASRFRDSEFEQRKLTKSTPVRSKASRRSQQRSKYIASTRLSRNKQTVALATEPRASVKEAGILPRANFPAKNGIYLYGQSPKPSQLGQGYIIFQKQQGRVRGALYMPQSEFSCFQGTLDRSGELAMTVKGSPDEASSSQVATTNRLPRVADDESTTYAYSVALQDYHQLNQISASDRRILQMCNQSSAGSYTRFVR</sequence>
<proteinExistence type="predicted"/>
<feature type="compositionally biased region" description="Basic and acidic residues" evidence="1">
    <location>
        <begin position="84"/>
        <end position="94"/>
    </location>
</feature>
<evidence type="ECO:0000313" key="3">
    <source>
        <dbReference type="Proteomes" id="UP001165986"/>
    </source>
</evidence>
<keyword evidence="3" id="KW-1185">Reference proteome</keyword>
<reference evidence="2" key="1">
    <citation type="submission" date="2019-07" db="EMBL/GenBank/DDBJ databases">
        <title>Toxilogical consequences of a new and cryptic species of cyanobacteria (Komarekiella delphini-convector) recovered from the epidermis of a bottlenose dolphin and 1500 ft. in the air.</title>
        <authorList>
            <person name="Brown A.O."/>
            <person name="Dvorak P."/>
            <person name="Villanueva C.D."/>
            <person name="Foss A.J."/>
            <person name="Garvey A.D."/>
            <person name="Gibson Q.A."/>
            <person name="Johansen J.R."/>
            <person name="Casamatta D.A."/>
        </authorList>
    </citation>
    <scope>NUCLEOTIDE SEQUENCE</scope>
    <source>
        <strain evidence="2">SJRDD-AB1</strain>
    </source>
</reference>
<dbReference type="Proteomes" id="UP001165986">
    <property type="component" value="Unassembled WGS sequence"/>
</dbReference>
<gene>
    <name evidence="2" type="ORF">FNW02_15565</name>
</gene>
<organism evidence="2 3">
    <name type="scientific">Komarekiella delphini-convector SJRDD-AB1</name>
    <dbReference type="NCBI Taxonomy" id="2593771"/>
    <lineage>
        <taxon>Bacteria</taxon>
        <taxon>Bacillati</taxon>
        <taxon>Cyanobacteriota</taxon>
        <taxon>Cyanophyceae</taxon>
        <taxon>Nostocales</taxon>
        <taxon>Nostocaceae</taxon>
        <taxon>Komarekiella</taxon>
        <taxon>Komarekiella delphini-convector</taxon>
    </lineage>
</organism>
<dbReference type="RefSeq" id="WP_191758436.1">
    <property type="nucleotide sequence ID" value="NZ_VJXY01000015.1"/>
</dbReference>
<evidence type="ECO:0000313" key="2">
    <source>
        <dbReference type="EMBL" id="MBD6617213.1"/>
    </source>
</evidence>